<dbReference type="InterPro" id="IPR027417">
    <property type="entry name" value="P-loop_NTPase"/>
</dbReference>
<dbReference type="EMBL" id="AP035768">
    <property type="protein sequence ID" value="BFO22495.1"/>
    <property type="molecule type" value="Genomic_DNA"/>
</dbReference>
<accession>A0AAT9HXW0</accession>
<evidence type="ECO:0000313" key="1">
    <source>
        <dbReference type="EMBL" id="BFO22495.1"/>
    </source>
</evidence>
<reference evidence="1" key="1">
    <citation type="submission" date="2024-06" db="EMBL/GenBank/DDBJ databases">
        <authorList>
            <consortium name="consrtm"/>
            <person name="Uemura M."/>
            <person name="Terahara T."/>
        </authorList>
    </citation>
    <scope>NUCLEOTIDE SEQUENCE</scope>
    <source>
        <strain evidence="1">KM77-8</strain>
    </source>
</reference>
<gene>
    <name evidence="1" type="ORF">SHKM778_88830</name>
</gene>
<name>A0AAT9HXW0_9ACTN</name>
<sequence>MDSATSETRTPLGASAENGLKIVVVGGFGVGKTTMVRSVSEIRPSTPRRR</sequence>
<organism evidence="1">
    <name type="scientific">Streptomyces haneummycinicus</name>
    <dbReference type="NCBI Taxonomy" id="3074435"/>
    <lineage>
        <taxon>Bacteria</taxon>
        <taxon>Bacillati</taxon>
        <taxon>Actinomycetota</taxon>
        <taxon>Actinomycetes</taxon>
        <taxon>Kitasatosporales</taxon>
        <taxon>Streptomycetaceae</taxon>
        <taxon>Streptomyces</taxon>
    </lineage>
</organism>
<protein>
    <recommendedName>
        <fullName evidence="2">ATP/GTP-binding protein</fullName>
    </recommendedName>
</protein>
<dbReference type="SUPFAM" id="SSF52540">
    <property type="entry name" value="P-loop containing nucleoside triphosphate hydrolases"/>
    <property type="match status" value="1"/>
</dbReference>
<reference evidence="1" key="2">
    <citation type="submission" date="2024-07" db="EMBL/GenBank/DDBJ databases">
        <title>Streptomyces haneummycinica sp. nov., a new antibiotic-producing actinobacterium isolated from marine sediment.</title>
        <authorList>
            <person name="Uemura M."/>
            <person name="Hamada M."/>
            <person name="Hirano S."/>
            <person name="Kobayashi K."/>
            <person name="Ohshiro T."/>
            <person name="Kobayashi T."/>
            <person name="Terahara T."/>
        </authorList>
    </citation>
    <scope>NUCLEOTIDE SEQUENCE</scope>
    <source>
        <strain evidence="1">KM77-8</strain>
    </source>
</reference>
<proteinExistence type="predicted"/>
<dbReference type="AlphaFoldDB" id="A0AAT9HXW0"/>
<evidence type="ECO:0008006" key="2">
    <source>
        <dbReference type="Google" id="ProtNLM"/>
    </source>
</evidence>